<protein>
    <submittedName>
        <fullName evidence="1">Uncharacterized protein</fullName>
    </submittedName>
</protein>
<evidence type="ECO:0000313" key="2">
    <source>
        <dbReference type="Proteomes" id="UP000233556"/>
    </source>
</evidence>
<dbReference type="EMBL" id="KZ506270">
    <property type="protein sequence ID" value="PKU40447.1"/>
    <property type="molecule type" value="Genomic_DNA"/>
</dbReference>
<proteinExistence type="predicted"/>
<gene>
    <name evidence="1" type="ORF">llap_9261</name>
</gene>
<dbReference type="Proteomes" id="UP000233556">
    <property type="component" value="Unassembled WGS sequence"/>
</dbReference>
<evidence type="ECO:0000313" key="1">
    <source>
        <dbReference type="EMBL" id="PKU40447.1"/>
    </source>
</evidence>
<reference evidence="2" key="1">
    <citation type="submission" date="2017-11" db="EMBL/GenBank/DDBJ databases">
        <authorList>
            <person name="Lima N.C."/>
            <person name="Parody-Merino A.M."/>
            <person name="Battley P.F."/>
            <person name="Fidler A.E."/>
            <person name="Prosdocimi F."/>
        </authorList>
    </citation>
    <scope>NUCLEOTIDE SEQUENCE [LARGE SCALE GENOMIC DNA]</scope>
</reference>
<keyword evidence="2" id="KW-1185">Reference proteome</keyword>
<sequence length="90" mass="10388">MTQCAKRPTKPLPLEGYWEAKILKKFKKEPERVVEESSKYSHSTILNDQLPEFENIEQQQHPSLRAFLVKEGIQGSPGTSLDQAQEIRYS</sequence>
<dbReference type="AlphaFoldDB" id="A0A2I0U311"/>
<accession>A0A2I0U311</accession>
<name>A0A2I0U311_LIMLA</name>
<reference evidence="2" key="2">
    <citation type="submission" date="2017-12" db="EMBL/GenBank/DDBJ databases">
        <title>Genome sequence of the Bar-tailed Godwit (Limosa lapponica baueri).</title>
        <authorList>
            <person name="Lima N.C.B."/>
            <person name="Parody-Merino A.M."/>
            <person name="Battley P.F."/>
            <person name="Fidler A.E."/>
            <person name="Prosdocimi F."/>
        </authorList>
    </citation>
    <scope>NUCLEOTIDE SEQUENCE [LARGE SCALE GENOMIC DNA]</scope>
</reference>
<organism evidence="1 2">
    <name type="scientific">Limosa lapponica baueri</name>
    <dbReference type="NCBI Taxonomy" id="1758121"/>
    <lineage>
        <taxon>Eukaryota</taxon>
        <taxon>Metazoa</taxon>
        <taxon>Chordata</taxon>
        <taxon>Craniata</taxon>
        <taxon>Vertebrata</taxon>
        <taxon>Euteleostomi</taxon>
        <taxon>Archelosauria</taxon>
        <taxon>Archosauria</taxon>
        <taxon>Dinosauria</taxon>
        <taxon>Saurischia</taxon>
        <taxon>Theropoda</taxon>
        <taxon>Coelurosauria</taxon>
        <taxon>Aves</taxon>
        <taxon>Neognathae</taxon>
        <taxon>Neoaves</taxon>
        <taxon>Charadriiformes</taxon>
        <taxon>Scolopacidae</taxon>
        <taxon>Limosa</taxon>
    </lineage>
</organism>